<accession>A0AA35UX30</accession>
<dbReference type="RefSeq" id="WP_282213467.1">
    <property type="nucleotide sequence ID" value="NZ_OX458332.1"/>
</dbReference>
<dbReference type="EMBL" id="OX458332">
    <property type="protein sequence ID" value="CAI8732452.1"/>
    <property type="molecule type" value="Genomic_DNA"/>
</dbReference>
<dbReference type="Proteomes" id="UP001158598">
    <property type="component" value="Chromosome"/>
</dbReference>
<protein>
    <recommendedName>
        <fullName evidence="3">Lipoprotein</fullName>
    </recommendedName>
</protein>
<evidence type="ECO:0000313" key="2">
    <source>
        <dbReference type="Proteomes" id="UP001158598"/>
    </source>
</evidence>
<proteinExistence type="predicted"/>
<name>A0AA35UX30_METCP</name>
<dbReference type="AlphaFoldDB" id="A0AA35UX30"/>
<reference evidence="1" key="1">
    <citation type="submission" date="2023-03" db="EMBL/GenBank/DDBJ databases">
        <authorList>
            <person name="Pearce D."/>
        </authorList>
    </citation>
    <scope>NUCLEOTIDE SEQUENCE</scope>
    <source>
        <strain evidence="1">Mc</strain>
    </source>
</reference>
<dbReference type="PROSITE" id="PS51257">
    <property type="entry name" value="PROKAR_LIPOPROTEIN"/>
    <property type="match status" value="1"/>
</dbReference>
<organism evidence="1 2">
    <name type="scientific">Methylococcus capsulatus</name>
    <dbReference type="NCBI Taxonomy" id="414"/>
    <lineage>
        <taxon>Bacteria</taxon>
        <taxon>Pseudomonadati</taxon>
        <taxon>Pseudomonadota</taxon>
        <taxon>Gammaproteobacteria</taxon>
        <taxon>Methylococcales</taxon>
        <taxon>Methylococcaceae</taxon>
        <taxon>Methylococcus</taxon>
    </lineage>
</organism>
<evidence type="ECO:0008006" key="3">
    <source>
        <dbReference type="Google" id="ProtNLM"/>
    </source>
</evidence>
<evidence type="ECO:0000313" key="1">
    <source>
        <dbReference type="EMBL" id="CAI8732452.1"/>
    </source>
</evidence>
<gene>
    <name evidence="1" type="ORF">MCNOR_0307</name>
</gene>
<sequence length="120" mass="12549">MKKLLLIPVVLACGCTGVKLKPEDIDKKTSFAIGREIGQFSISNVVNEGGAATSKTTYDARTKDGAFYKCYIVDSGCLTKVVTFGMSGTSDAVCAQMEGNASKSKPAPACNDLLRAAGQC</sequence>